<organism evidence="1 2">
    <name type="scientific">Eretmocerus hayati</name>
    <dbReference type="NCBI Taxonomy" id="131215"/>
    <lineage>
        <taxon>Eukaryota</taxon>
        <taxon>Metazoa</taxon>
        <taxon>Ecdysozoa</taxon>
        <taxon>Arthropoda</taxon>
        <taxon>Hexapoda</taxon>
        <taxon>Insecta</taxon>
        <taxon>Pterygota</taxon>
        <taxon>Neoptera</taxon>
        <taxon>Endopterygota</taxon>
        <taxon>Hymenoptera</taxon>
        <taxon>Apocrita</taxon>
        <taxon>Proctotrupomorpha</taxon>
        <taxon>Chalcidoidea</taxon>
        <taxon>Aphelinidae</taxon>
        <taxon>Aphelininae</taxon>
        <taxon>Eretmocerus</taxon>
    </lineage>
</organism>
<reference evidence="1" key="1">
    <citation type="submission" date="2023-04" db="EMBL/GenBank/DDBJ databases">
        <title>A chromosome-level genome assembly of the parasitoid wasp Eretmocerus hayati.</title>
        <authorList>
            <person name="Zhong Y."/>
            <person name="Liu S."/>
            <person name="Liu Y."/>
        </authorList>
    </citation>
    <scope>NUCLEOTIDE SEQUENCE</scope>
    <source>
        <strain evidence="1">ZJU_SS_LIU_2023</strain>
    </source>
</reference>
<sequence length="564" mass="64381">MVFRSVLAAATLITFSTCESTDWWTNGVLYQIYPRSFKDSNSDGIGDLPGITSKLEHIKDAGADAFWISPIYASPQVDFGYDIANFTDIAEEYGTLDDFDELVAKAKELGLKVLLDFVPNHSSHEHLWFKNSIDRIAPYDEYYIWRDAKKGPNGERLPPNNWLSSFGGSAWEWNEKRQQYYYHAFAAGQPDLNYRNAKLRKEMENVLTFWMDRGVDGFRVDVPYHMFEDQELRDEPLSGAIVPPDDSDYLDHIYTKHLPECYLVVDSWQILLNNYAVTRKAEKKLMILELYGTIKQAMEYYDVGANPFNFMFIADLNRRSKAIDFKRAIDSWLNAIPEGKVPNWVVGNHDQSRASSRYGSNGNRADQITMLSAVLPGLTVVYNGDEIGMVDRPFTWEETVDPAGCNAGKDRYFLKSRDPQRTPYQWDDTISAGFSDNFMTWLPVHPNYKTHNLEAQKRANVSNYKVFQALTKLKKSPVLREGSLEVVLATEDVLAVIRRLHGLNPVVLLINFSDMPVKIEAMSWLGIPEVMHVYTASVMSGLERKKKILTSELQLRGAASVILH</sequence>
<gene>
    <name evidence="1" type="ORF">QAD02_017655</name>
</gene>
<evidence type="ECO:0000313" key="2">
    <source>
        <dbReference type="Proteomes" id="UP001239111"/>
    </source>
</evidence>
<accession>A0ACC2PEF5</accession>
<protein>
    <submittedName>
        <fullName evidence="1">Uncharacterized protein</fullName>
    </submittedName>
</protein>
<dbReference type="Proteomes" id="UP001239111">
    <property type="component" value="Chromosome 1"/>
</dbReference>
<comment type="caution">
    <text evidence="1">The sequence shown here is derived from an EMBL/GenBank/DDBJ whole genome shotgun (WGS) entry which is preliminary data.</text>
</comment>
<name>A0ACC2PEF5_9HYME</name>
<dbReference type="EMBL" id="CM056741">
    <property type="protein sequence ID" value="KAJ8681863.1"/>
    <property type="molecule type" value="Genomic_DNA"/>
</dbReference>
<keyword evidence="2" id="KW-1185">Reference proteome</keyword>
<evidence type="ECO:0000313" key="1">
    <source>
        <dbReference type="EMBL" id="KAJ8681863.1"/>
    </source>
</evidence>
<proteinExistence type="predicted"/>